<dbReference type="AlphaFoldDB" id="A0A7G6TVI5"/>
<feature type="coiled-coil region" evidence="1">
    <location>
        <begin position="87"/>
        <end position="116"/>
    </location>
</feature>
<evidence type="ECO:0000313" key="2">
    <source>
        <dbReference type="EMBL" id="QND70767.1"/>
    </source>
</evidence>
<sequence>MSMLERFFGGKATVITSTLIRADIERCESEIAALHGTMDGAMAGLATMTDADHVAAEATIAAGKRSVARLDARVAHLTAELPKVIAAEEAAAKIAADEALRQRAEAARKANAKEAAKLLSEYEKLAGPMADILARLAAIDAEREAVNEALHKNPVAEGVVGYSTLLRKAPDRSASERRETRPCWVYKYPASPRDTERLKFVQFPASEEVRVATVGPDGTPYPVGPVLFDTGARKIPVHPKLENREVVVGRTMARLGLHEEPLSAISLPPAFAGGKRHWPRT</sequence>
<name>A0A7G6TVI5_9BRAD</name>
<organism evidence="2 3">
    <name type="scientific">Tardiphaga robiniae</name>
    <dbReference type="NCBI Taxonomy" id="943830"/>
    <lineage>
        <taxon>Bacteria</taxon>
        <taxon>Pseudomonadati</taxon>
        <taxon>Pseudomonadota</taxon>
        <taxon>Alphaproteobacteria</taxon>
        <taxon>Hyphomicrobiales</taxon>
        <taxon>Nitrobacteraceae</taxon>
        <taxon>Tardiphaga</taxon>
    </lineage>
</organism>
<evidence type="ECO:0000256" key="1">
    <source>
        <dbReference type="SAM" id="Coils"/>
    </source>
</evidence>
<protein>
    <submittedName>
        <fullName evidence="2">Uncharacterized protein</fullName>
    </submittedName>
</protein>
<dbReference type="RefSeq" id="WP_184515897.1">
    <property type="nucleotide sequence ID" value="NZ_CP050292.1"/>
</dbReference>
<keyword evidence="1" id="KW-0175">Coiled coil</keyword>
<proteinExistence type="predicted"/>
<reference evidence="3" key="1">
    <citation type="journal article" date="2020" name="Mol. Plant Microbe">
        <title>Rhizobial microsymbionts of the narrowly endemic Oxytropis species growing in Kamchatka are characterized by significant genetic diversity and possess a set of genes that are associated with T3SS and T6SS secretion systems and can affect the development of symbiosis.</title>
        <authorList>
            <person name="Safronova V."/>
            <person name="Guro P."/>
            <person name="Sazanova A."/>
            <person name="Kuznetsova I."/>
            <person name="Belimov A."/>
            <person name="Yakubov V."/>
            <person name="Chirak E."/>
            <person name="Afonin A."/>
            <person name="Gogolev Y."/>
            <person name="Andronov E."/>
            <person name="Tikhonovich I."/>
        </authorList>
    </citation>
    <scope>NUCLEOTIDE SEQUENCE [LARGE SCALE GENOMIC DNA]</scope>
    <source>
        <strain evidence="3">581</strain>
    </source>
</reference>
<dbReference type="KEGG" id="trb:HB776_05605"/>
<dbReference type="EMBL" id="CP050292">
    <property type="protein sequence ID" value="QND70767.1"/>
    <property type="molecule type" value="Genomic_DNA"/>
</dbReference>
<accession>A0A7G6TVI5</accession>
<dbReference type="Proteomes" id="UP000515291">
    <property type="component" value="Chromosome"/>
</dbReference>
<gene>
    <name evidence="2" type="ORF">HB776_05605</name>
</gene>
<evidence type="ECO:0000313" key="3">
    <source>
        <dbReference type="Proteomes" id="UP000515291"/>
    </source>
</evidence>